<feature type="region of interest" description="Disordered" evidence="1">
    <location>
        <begin position="1"/>
        <end position="30"/>
    </location>
</feature>
<gene>
    <name evidence="2" type="ORF">O970_09305</name>
</gene>
<organism evidence="2 3">
    <name type="scientific">Candidatus Schmidhempelia bombi str. Bimp</name>
    <dbReference type="NCBI Taxonomy" id="1387197"/>
    <lineage>
        <taxon>Bacteria</taxon>
        <taxon>Pseudomonadati</taxon>
        <taxon>Pseudomonadota</taxon>
        <taxon>Gammaproteobacteria</taxon>
        <taxon>Orbales</taxon>
        <taxon>Orbaceae</taxon>
        <taxon>Candidatus Schmidhempelia</taxon>
    </lineage>
</organism>
<dbReference type="Proteomes" id="UP000506160">
    <property type="component" value="Unassembled WGS sequence"/>
</dbReference>
<evidence type="ECO:0000256" key="1">
    <source>
        <dbReference type="SAM" id="MobiDB-lite"/>
    </source>
</evidence>
<dbReference type="RefSeq" id="WP_133459428.1">
    <property type="nucleotide sequence ID" value="NZ_AWGA01000115.1"/>
</dbReference>
<comment type="caution">
    <text evidence="2">The sequence shown here is derived from an EMBL/GenBank/DDBJ whole genome shotgun (WGS) entry which is preliminary data.</text>
</comment>
<dbReference type="EMBL" id="AWGA01000115">
    <property type="protein sequence ID" value="TEA26317.1"/>
    <property type="molecule type" value="Genomic_DNA"/>
</dbReference>
<sequence length="124" mass="14406">MPSATAEFFTPRSETEAQNKKEIYDMDEKGVNETNKDKDIWTKLMSITVGQSSVNDSTSLETTNTTELDKDQIGLFLINWRLGQIKGHHEVSIRVNYWPNGKQDKQNQDKELTPYLFSYHYIKD</sequence>
<protein>
    <submittedName>
        <fullName evidence="2">Uncharacterized protein</fullName>
    </submittedName>
</protein>
<dbReference type="AlphaFoldDB" id="A0AB94IAB0"/>
<evidence type="ECO:0000313" key="2">
    <source>
        <dbReference type="EMBL" id="TEA26317.1"/>
    </source>
</evidence>
<accession>A0AB94IAB0</accession>
<keyword evidence="3" id="KW-1185">Reference proteome</keyword>
<reference evidence="2 3" key="1">
    <citation type="journal article" date="2014" name="Appl. Environ. Microbiol.">
        <title>Genomic features of a bumble bee symbiont reflect its host environment.</title>
        <authorList>
            <person name="Martinson V.G."/>
            <person name="Magoc T."/>
            <person name="Koch H."/>
            <person name="Salzberg S.L."/>
            <person name="Moran N.A."/>
        </authorList>
    </citation>
    <scope>NUCLEOTIDE SEQUENCE [LARGE SCALE GENOMIC DNA]</scope>
    <source>
        <strain evidence="2 3">Bimp</strain>
    </source>
</reference>
<name>A0AB94IAB0_9GAMM</name>
<feature type="compositionally biased region" description="Basic and acidic residues" evidence="1">
    <location>
        <begin position="13"/>
        <end position="30"/>
    </location>
</feature>
<proteinExistence type="predicted"/>
<evidence type="ECO:0000313" key="3">
    <source>
        <dbReference type="Proteomes" id="UP000506160"/>
    </source>
</evidence>